<dbReference type="SMART" id="SM00198">
    <property type="entry name" value="SCP"/>
    <property type="match status" value="1"/>
</dbReference>
<accession>A0A0N5A2C4</accession>
<dbReference type="InterPro" id="IPR018244">
    <property type="entry name" value="Allrgn_V5/Tpx1_CS"/>
</dbReference>
<dbReference type="PROSITE" id="PS01010">
    <property type="entry name" value="CRISP_2"/>
    <property type="match status" value="1"/>
</dbReference>
<dbReference type="STRING" id="131310.A0A0N5A2C4"/>
<feature type="domain" description="SCP" evidence="1">
    <location>
        <begin position="134"/>
        <end position="267"/>
    </location>
</feature>
<dbReference type="WBParaSite" id="PTRK_0001577000.1">
    <property type="protein sequence ID" value="PTRK_0001577000.1"/>
    <property type="gene ID" value="PTRK_0001577000"/>
</dbReference>
<name>A0A0N5A2C4_PARTI</name>
<dbReference type="PANTHER" id="PTHR10334">
    <property type="entry name" value="CYSTEINE-RICH SECRETORY PROTEIN-RELATED"/>
    <property type="match status" value="1"/>
</dbReference>
<dbReference type="SUPFAM" id="SSF55797">
    <property type="entry name" value="PR-1-like"/>
    <property type="match status" value="1"/>
</dbReference>
<dbReference type="InterPro" id="IPR034113">
    <property type="entry name" value="SCP_GAPR1-like"/>
</dbReference>
<evidence type="ECO:0000313" key="2">
    <source>
        <dbReference type="Proteomes" id="UP000038045"/>
    </source>
</evidence>
<dbReference type="Gene3D" id="3.40.33.10">
    <property type="entry name" value="CAP"/>
    <property type="match status" value="1"/>
</dbReference>
<dbReference type="PROSITE" id="PS01009">
    <property type="entry name" value="CRISP_1"/>
    <property type="match status" value="1"/>
</dbReference>
<evidence type="ECO:0000313" key="3">
    <source>
        <dbReference type="WBParaSite" id="PTRK_0001577000.1"/>
    </source>
</evidence>
<dbReference type="InterPro" id="IPR001283">
    <property type="entry name" value="CRISP-related"/>
</dbReference>
<dbReference type="InterPro" id="IPR035940">
    <property type="entry name" value="CAP_sf"/>
</dbReference>
<reference evidence="3" key="1">
    <citation type="submission" date="2017-02" db="UniProtKB">
        <authorList>
            <consortium name="WormBaseParasite"/>
        </authorList>
    </citation>
    <scope>IDENTIFICATION</scope>
</reference>
<dbReference type="FunFam" id="3.40.33.10:FF:000010">
    <property type="entry name" value="Predicted protein"/>
    <property type="match status" value="1"/>
</dbReference>
<evidence type="ECO:0000259" key="1">
    <source>
        <dbReference type="SMART" id="SM00198"/>
    </source>
</evidence>
<dbReference type="InterPro" id="IPR014044">
    <property type="entry name" value="CAP_dom"/>
</dbReference>
<organism evidence="2 3">
    <name type="scientific">Parastrongyloides trichosuri</name>
    <name type="common">Possum-specific nematode worm</name>
    <dbReference type="NCBI Taxonomy" id="131310"/>
    <lineage>
        <taxon>Eukaryota</taxon>
        <taxon>Metazoa</taxon>
        <taxon>Ecdysozoa</taxon>
        <taxon>Nematoda</taxon>
        <taxon>Chromadorea</taxon>
        <taxon>Rhabditida</taxon>
        <taxon>Tylenchina</taxon>
        <taxon>Panagrolaimomorpha</taxon>
        <taxon>Strongyloidoidea</taxon>
        <taxon>Strongyloididae</taxon>
        <taxon>Parastrongyloides</taxon>
    </lineage>
</organism>
<keyword evidence="2" id="KW-1185">Reference proteome</keyword>
<dbReference type="PRINTS" id="PR00837">
    <property type="entry name" value="V5TPXLIKE"/>
</dbReference>
<protein>
    <submittedName>
        <fullName evidence="3">SCP domain-containing protein</fullName>
    </submittedName>
</protein>
<dbReference type="CDD" id="cd05382">
    <property type="entry name" value="CAP_GAPR1-like"/>
    <property type="match status" value="1"/>
</dbReference>
<sequence>MDIDTRMEKNGIAYYYDNQRYNNFYNALSYAYGNKQENGRPIPSTISSSYYYPGFICYNFYKCPNANYGNKNYNNYNNYKNGWYNEGNYYKPTTIKKPTNNQIIINQGTTYSRGSIPKYTGPRNIMPYTMSFPQLIQDIYSITNAFRRCHGANPLQVSQNLVNSAQRYANILAQSQTGQLIHDPNNYDQGENLASSSPNIAYVGVRMWYDEYKLYNYNAGVFTKGTGHFTQLVWKNTQYMGCAAATSTRWNLVFIVCRYSPPGNYQGQFFENVGRQVCLVDY</sequence>
<proteinExistence type="predicted"/>
<dbReference type="AlphaFoldDB" id="A0A0N5A2C4"/>
<dbReference type="GO" id="GO:0005576">
    <property type="term" value="C:extracellular region"/>
    <property type="evidence" value="ECO:0007669"/>
    <property type="project" value="InterPro"/>
</dbReference>
<dbReference type="Proteomes" id="UP000038045">
    <property type="component" value="Unplaced"/>
</dbReference>
<dbReference type="Pfam" id="PF00188">
    <property type="entry name" value="CAP"/>
    <property type="match status" value="1"/>
</dbReference>